<evidence type="ECO:0000256" key="1">
    <source>
        <dbReference type="SAM" id="MobiDB-lite"/>
    </source>
</evidence>
<dbReference type="AlphaFoldDB" id="A0A6A6ZB21"/>
<dbReference type="RefSeq" id="XP_033584867.1">
    <property type="nucleotide sequence ID" value="XM_033724815.1"/>
</dbReference>
<reference evidence="4" key="2">
    <citation type="submission" date="2020-04" db="EMBL/GenBank/DDBJ databases">
        <authorList>
            <consortium name="NCBI Genome Project"/>
        </authorList>
    </citation>
    <scope>NUCLEOTIDE SEQUENCE</scope>
    <source>
        <strain evidence="4">CBS 304.34</strain>
    </source>
</reference>
<keyword evidence="3" id="KW-1185">Reference proteome</keyword>
<reference evidence="2 4" key="1">
    <citation type="journal article" date="2020" name="Stud. Mycol.">
        <title>101 Dothideomycetes genomes: a test case for predicting lifestyles and emergence of pathogens.</title>
        <authorList>
            <person name="Haridas S."/>
            <person name="Albert R."/>
            <person name="Binder M."/>
            <person name="Bloem J."/>
            <person name="Labutti K."/>
            <person name="Salamov A."/>
            <person name="Andreopoulos B."/>
            <person name="Baker S."/>
            <person name="Barry K."/>
            <person name="Bills G."/>
            <person name="Bluhm B."/>
            <person name="Cannon C."/>
            <person name="Castanera R."/>
            <person name="Culley D."/>
            <person name="Daum C."/>
            <person name="Ezra D."/>
            <person name="Gonzalez J."/>
            <person name="Henrissat B."/>
            <person name="Kuo A."/>
            <person name="Liang C."/>
            <person name="Lipzen A."/>
            <person name="Lutzoni F."/>
            <person name="Magnuson J."/>
            <person name="Mondo S."/>
            <person name="Nolan M."/>
            <person name="Ohm R."/>
            <person name="Pangilinan J."/>
            <person name="Park H.-J."/>
            <person name="Ramirez L."/>
            <person name="Alfaro M."/>
            <person name="Sun H."/>
            <person name="Tritt A."/>
            <person name="Yoshinaga Y."/>
            <person name="Zwiers L.-H."/>
            <person name="Turgeon B."/>
            <person name="Goodwin S."/>
            <person name="Spatafora J."/>
            <person name="Crous P."/>
            <person name="Grigoriev I."/>
        </authorList>
    </citation>
    <scope>NUCLEOTIDE SEQUENCE</scope>
    <source>
        <strain evidence="2 4">CBS 304.34</strain>
    </source>
</reference>
<feature type="region of interest" description="Disordered" evidence="1">
    <location>
        <begin position="1"/>
        <end position="26"/>
    </location>
</feature>
<dbReference type="GeneID" id="54465708"/>
<sequence length="514" mass="56225">MASFANLHPPPHHPSGSECSTTNHAVDQGADEDSSFAVATWSYLTATVLAIWARIASVATFLILAVTGRKSKPAAITIKRLPTETLTSICEFYLQGAGPIFVESGTWRAQNDLPGVADMVKGLAFIKEIMEGAVRQKVPHIFDDMSVLYSYYTDHSSDLTKCARRIEVKQFDNPHGPRWDIIWAKIEDVSPLALTVGAPGHDALKPGIYGWLNTAKAQRDLFCATAPTSLLNAKRSDEYRLKYMSNIHGSVFAWWSKPDPPPISSERLTNWEVYAEGVAASLDRVFETEHHSDKTISTKRNCFAEAQPSPLSSSTNTDEPVSSSSARCLNASAAENNAHAEPGLASNSSPGTNLIVKPKVRIPPVNARNLLPNELWRMVGAELLHGASPVTVEFGTWEVTGLPPAVEAMLKVSKGTKGAIHYKGEVAELHRHVWVTDFANPDGTPWETIWSKVEEASPLSLTIGAPSRATFLSFEGDLFMGRAMYQRDRLLATVPLSILRRRKMECASCDTTAT</sequence>
<dbReference type="EMBL" id="MU003692">
    <property type="protein sequence ID" value="KAF2817903.1"/>
    <property type="molecule type" value="Genomic_DNA"/>
</dbReference>
<evidence type="ECO:0000313" key="4">
    <source>
        <dbReference type="RefSeq" id="XP_033584867.1"/>
    </source>
</evidence>
<reference evidence="4" key="3">
    <citation type="submission" date="2025-04" db="UniProtKB">
        <authorList>
            <consortium name="RefSeq"/>
        </authorList>
    </citation>
    <scope>IDENTIFICATION</scope>
    <source>
        <strain evidence="4">CBS 304.34</strain>
    </source>
</reference>
<evidence type="ECO:0000313" key="3">
    <source>
        <dbReference type="Proteomes" id="UP000504636"/>
    </source>
</evidence>
<organism evidence="2">
    <name type="scientific">Mytilinidion resinicola</name>
    <dbReference type="NCBI Taxonomy" id="574789"/>
    <lineage>
        <taxon>Eukaryota</taxon>
        <taxon>Fungi</taxon>
        <taxon>Dikarya</taxon>
        <taxon>Ascomycota</taxon>
        <taxon>Pezizomycotina</taxon>
        <taxon>Dothideomycetes</taxon>
        <taxon>Pleosporomycetidae</taxon>
        <taxon>Mytilinidiales</taxon>
        <taxon>Mytilinidiaceae</taxon>
        <taxon>Mytilinidion</taxon>
    </lineage>
</organism>
<name>A0A6A6ZB21_9PEZI</name>
<proteinExistence type="predicted"/>
<evidence type="ECO:0000313" key="2">
    <source>
        <dbReference type="EMBL" id="KAF2817903.1"/>
    </source>
</evidence>
<feature type="region of interest" description="Disordered" evidence="1">
    <location>
        <begin position="297"/>
        <end position="327"/>
    </location>
</feature>
<dbReference type="Proteomes" id="UP000504636">
    <property type="component" value="Unplaced"/>
</dbReference>
<accession>A0A6A6ZB21</accession>
<gene>
    <name evidence="2 4" type="ORF">BDZ99DRAFT_514124</name>
</gene>
<protein>
    <submittedName>
        <fullName evidence="2 4">Uncharacterized protein</fullName>
    </submittedName>
</protein>
<dbReference type="OrthoDB" id="10579469at2759"/>
<feature type="compositionally biased region" description="Polar residues" evidence="1">
    <location>
        <begin position="309"/>
        <end position="327"/>
    </location>
</feature>